<keyword evidence="5" id="KW-0276">Fatty acid metabolism</keyword>
<dbReference type="GO" id="GO:0016491">
    <property type="term" value="F:oxidoreductase activity"/>
    <property type="evidence" value="ECO:0007669"/>
    <property type="project" value="UniProtKB-KW"/>
</dbReference>
<dbReference type="GO" id="GO:0006633">
    <property type="term" value="P:fatty acid biosynthetic process"/>
    <property type="evidence" value="ECO:0007669"/>
    <property type="project" value="UniProtKB-KW"/>
</dbReference>
<evidence type="ECO:0000256" key="9">
    <source>
        <dbReference type="ARBA" id="ARBA00023140"/>
    </source>
</evidence>
<evidence type="ECO:0000256" key="2">
    <source>
        <dbReference type="ARBA" id="ARBA00005189"/>
    </source>
</evidence>
<keyword evidence="3" id="KW-0444">Lipid biosynthesis</keyword>
<dbReference type="PANTHER" id="PTHR24317">
    <property type="entry name" value="PEROXISOMAL TRANS-2-ENOYL-COA REDUCTASE"/>
    <property type="match status" value="1"/>
</dbReference>
<evidence type="ECO:0000256" key="10">
    <source>
        <dbReference type="ARBA" id="ARBA00023160"/>
    </source>
</evidence>
<keyword evidence="6" id="KW-0521">NADP</keyword>
<keyword evidence="12" id="KW-1185">Reference proteome</keyword>
<evidence type="ECO:0000256" key="5">
    <source>
        <dbReference type="ARBA" id="ARBA00022832"/>
    </source>
</evidence>
<protein>
    <submittedName>
        <fullName evidence="11">Uncharacterized protein</fullName>
    </submittedName>
</protein>
<dbReference type="AlphaFoldDB" id="A0A8C5N2S7"/>
<evidence type="ECO:0000313" key="11">
    <source>
        <dbReference type="Ensembl" id="ENSGWIP00000028608.1"/>
    </source>
</evidence>
<reference evidence="11" key="2">
    <citation type="submission" date="2025-09" db="UniProtKB">
        <authorList>
            <consortium name="Ensembl"/>
        </authorList>
    </citation>
    <scope>IDENTIFICATION</scope>
</reference>
<reference evidence="11" key="1">
    <citation type="submission" date="2025-08" db="UniProtKB">
        <authorList>
            <consortium name="Ensembl"/>
        </authorList>
    </citation>
    <scope>IDENTIFICATION</scope>
</reference>
<dbReference type="InterPro" id="IPR052388">
    <property type="entry name" value="Peroxisomal_t2-enoyl-CoA_red"/>
</dbReference>
<evidence type="ECO:0000256" key="8">
    <source>
        <dbReference type="ARBA" id="ARBA00023098"/>
    </source>
</evidence>
<dbReference type="GO" id="GO:0005777">
    <property type="term" value="C:peroxisome"/>
    <property type="evidence" value="ECO:0007669"/>
    <property type="project" value="UniProtKB-SubCell"/>
</dbReference>
<keyword evidence="7" id="KW-0560">Oxidoreductase</keyword>
<dbReference type="SUPFAM" id="SSF51735">
    <property type="entry name" value="NAD(P)-binding Rossmann-fold domains"/>
    <property type="match status" value="1"/>
</dbReference>
<dbReference type="Proteomes" id="UP000694680">
    <property type="component" value="Unassembled WGS sequence"/>
</dbReference>
<evidence type="ECO:0000256" key="3">
    <source>
        <dbReference type="ARBA" id="ARBA00022516"/>
    </source>
</evidence>
<evidence type="ECO:0000256" key="7">
    <source>
        <dbReference type="ARBA" id="ARBA00023002"/>
    </source>
</evidence>
<organism evidence="11 12">
    <name type="scientific">Gouania willdenowi</name>
    <name type="common">Blunt-snouted clingfish</name>
    <name type="synonym">Lepadogaster willdenowi</name>
    <dbReference type="NCBI Taxonomy" id="441366"/>
    <lineage>
        <taxon>Eukaryota</taxon>
        <taxon>Metazoa</taxon>
        <taxon>Chordata</taxon>
        <taxon>Craniata</taxon>
        <taxon>Vertebrata</taxon>
        <taxon>Euteleostomi</taxon>
        <taxon>Actinopterygii</taxon>
        <taxon>Neopterygii</taxon>
        <taxon>Teleostei</taxon>
        <taxon>Neoteleostei</taxon>
        <taxon>Acanthomorphata</taxon>
        <taxon>Ovalentaria</taxon>
        <taxon>Blenniimorphae</taxon>
        <taxon>Blenniiformes</taxon>
        <taxon>Gobiesocoidei</taxon>
        <taxon>Gobiesocidae</taxon>
        <taxon>Gobiesocinae</taxon>
        <taxon>Gouania</taxon>
    </lineage>
</organism>
<keyword evidence="8" id="KW-0443">Lipid metabolism</keyword>
<evidence type="ECO:0000256" key="6">
    <source>
        <dbReference type="ARBA" id="ARBA00022857"/>
    </source>
</evidence>
<name>A0A8C5N2S7_GOUWI</name>
<evidence type="ECO:0000313" key="12">
    <source>
        <dbReference type="Proteomes" id="UP000694680"/>
    </source>
</evidence>
<dbReference type="InterPro" id="IPR036291">
    <property type="entry name" value="NAD(P)-bd_dom_sf"/>
</dbReference>
<comment type="subcellular location">
    <subcellularLocation>
        <location evidence="1">Peroxisome</location>
    </subcellularLocation>
</comment>
<evidence type="ECO:0000256" key="1">
    <source>
        <dbReference type="ARBA" id="ARBA00004275"/>
    </source>
</evidence>
<keyword evidence="10" id="KW-0275">Fatty acid biosynthesis</keyword>
<sequence length="84" mass="8682">GGGGGGLACSVGERLERALRERSFRRSLSLPANHSLMLPSGTFKNKVAFITGGGTGLGRAMTAALSELGAQVVIASRWVTCLCF</sequence>
<accession>A0A8C5N2S7</accession>
<keyword evidence="4" id="KW-0597">Phosphoprotein</keyword>
<proteinExistence type="predicted"/>
<dbReference type="Gene3D" id="3.40.50.720">
    <property type="entry name" value="NAD(P)-binding Rossmann-like Domain"/>
    <property type="match status" value="1"/>
</dbReference>
<dbReference type="Ensembl" id="ENSGWIT00000031199.1">
    <property type="protein sequence ID" value="ENSGWIP00000028608.1"/>
    <property type="gene ID" value="ENSGWIG00000014921.1"/>
</dbReference>
<keyword evidence="9" id="KW-0576">Peroxisome</keyword>
<comment type="pathway">
    <text evidence="2">Lipid metabolism.</text>
</comment>
<dbReference type="PANTHER" id="PTHR24317:SF7">
    <property type="entry name" value="PEROXISOMAL TRANS-2-ENOYL-COA REDUCTASE"/>
    <property type="match status" value="1"/>
</dbReference>
<evidence type="ECO:0000256" key="4">
    <source>
        <dbReference type="ARBA" id="ARBA00022553"/>
    </source>
</evidence>